<dbReference type="InterPro" id="IPR036291">
    <property type="entry name" value="NAD(P)-bd_dom_sf"/>
</dbReference>
<keyword evidence="1" id="KW-0560">Oxidoreductase</keyword>
<dbReference type="SUPFAM" id="SSF51735">
    <property type="entry name" value="NAD(P)-binding Rossmann-fold domains"/>
    <property type="match status" value="1"/>
</dbReference>
<dbReference type="InterPro" id="IPR051267">
    <property type="entry name" value="STEAP_metalloreductase"/>
</dbReference>
<evidence type="ECO:0000313" key="4">
    <source>
        <dbReference type="Proteomes" id="UP001241926"/>
    </source>
</evidence>
<protein>
    <submittedName>
        <fullName evidence="3">NAD(P)-binding domain-containing protein</fullName>
    </submittedName>
</protein>
<keyword evidence="4" id="KW-1185">Reference proteome</keyword>
<organism evidence="3 4">
    <name type="scientific">Streptomyces fuscus</name>
    <dbReference type="NCBI Taxonomy" id="3048495"/>
    <lineage>
        <taxon>Bacteria</taxon>
        <taxon>Bacillati</taxon>
        <taxon>Actinomycetota</taxon>
        <taxon>Actinomycetes</taxon>
        <taxon>Kitasatosporales</taxon>
        <taxon>Streptomycetaceae</taxon>
        <taxon>Streptomyces</taxon>
    </lineage>
</organism>
<sequence length="190" mass="19840">MRIAVIGRGNIGGTLGRGFSQAGHDVVYGVRGQVQASAEATIAEAVRGADVVLLAVPGDAVDDVLASTADGLTGRLVIDATNKIGESVVNAAAQIREAAPGVRYARAFNTLGRENFADPVFDGASADLFYSSEPDDQPVLEELIKAIGLRPVYAGAGKEAEVDGLLGLWRSLVQARGGNRHLAFRLLERS</sequence>
<proteinExistence type="predicted"/>
<evidence type="ECO:0000256" key="1">
    <source>
        <dbReference type="ARBA" id="ARBA00023002"/>
    </source>
</evidence>
<dbReference type="Gene3D" id="3.40.50.720">
    <property type="entry name" value="NAD(P)-binding Rossmann-like Domain"/>
    <property type="match status" value="1"/>
</dbReference>
<name>A0ABT7J026_9ACTN</name>
<evidence type="ECO:0000313" key="3">
    <source>
        <dbReference type="EMBL" id="MDL2078190.1"/>
    </source>
</evidence>
<dbReference type="RefSeq" id="WP_285433498.1">
    <property type="nucleotide sequence ID" value="NZ_JASJUS010000015.1"/>
</dbReference>
<dbReference type="Pfam" id="PF03807">
    <property type="entry name" value="F420_oxidored"/>
    <property type="match status" value="1"/>
</dbReference>
<gene>
    <name evidence="3" type="ORF">QNN03_17285</name>
</gene>
<dbReference type="Proteomes" id="UP001241926">
    <property type="component" value="Unassembled WGS sequence"/>
</dbReference>
<feature type="domain" description="Pyrroline-5-carboxylate reductase catalytic N-terminal" evidence="2">
    <location>
        <begin position="2"/>
        <end position="82"/>
    </location>
</feature>
<reference evidence="3 4" key="1">
    <citation type="submission" date="2023-05" db="EMBL/GenBank/DDBJ databases">
        <title>Streptomyces fuscus sp. nov., a brown-black pigment producing actinomyces isolated from dry sand of Sea duck farm.</title>
        <authorList>
            <person name="Xie J."/>
            <person name="Shen N."/>
        </authorList>
    </citation>
    <scope>NUCLEOTIDE SEQUENCE [LARGE SCALE GENOMIC DNA]</scope>
    <source>
        <strain evidence="3 4">GXMU-J15</strain>
    </source>
</reference>
<evidence type="ECO:0000259" key="2">
    <source>
        <dbReference type="Pfam" id="PF03807"/>
    </source>
</evidence>
<dbReference type="PANTHER" id="PTHR14239:SF10">
    <property type="entry name" value="REDUCTASE"/>
    <property type="match status" value="1"/>
</dbReference>
<accession>A0ABT7J026</accession>
<dbReference type="EMBL" id="JASJUS010000015">
    <property type="protein sequence ID" value="MDL2078190.1"/>
    <property type="molecule type" value="Genomic_DNA"/>
</dbReference>
<dbReference type="PANTHER" id="PTHR14239">
    <property type="entry name" value="DUDULIN-RELATED"/>
    <property type="match status" value="1"/>
</dbReference>
<comment type="caution">
    <text evidence="3">The sequence shown here is derived from an EMBL/GenBank/DDBJ whole genome shotgun (WGS) entry which is preliminary data.</text>
</comment>
<dbReference type="InterPro" id="IPR028939">
    <property type="entry name" value="P5C_Rdtase_cat_N"/>
</dbReference>